<dbReference type="GO" id="GO:0003677">
    <property type="term" value="F:DNA binding"/>
    <property type="evidence" value="ECO:0007669"/>
    <property type="project" value="InterPro"/>
</dbReference>
<dbReference type="Pfam" id="PF07508">
    <property type="entry name" value="Recombinase"/>
    <property type="match status" value="1"/>
</dbReference>
<dbReference type="Gene3D" id="3.40.50.1390">
    <property type="entry name" value="Resolvase, N-terminal catalytic domain"/>
    <property type="match status" value="1"/>
</dbReference>
<dbReference type="OrthoDB" id="65783at2"/>
<dbReference type="PROSITE" id="PS51737">
    <property type="entry name" value="RECOMBINASE_DNA_BIND"/>
    <property type="match status" value="1"/>
</dbReference>
<dbReference type="InterPro" id="IPR036162">
    <property type="entry name" value="Resolvase-like_N_sf"/>
</dbReference>
<dbReference type="SUPFAM" id="SSF53041">
    <property type="entry name" value="Resolvase-like"/>
    <property type="match status" value="1"/>
</dbReference>
<dbReference type="SMART" id="SM00857">
    <property type="entry name" value="Resolvase"/>
    <property type="match status" value="1"/>
</dbReference>
<evidence type="ECO:0000259" key="1">
    <source>
        <dbReference type="PROSITE" id="PS51736"/>
    </source>
</evidence>
<dbReference type="Pfam" id="PF00239">
    <property type="entry name" value="Resolvase"/>
    <property type="match status" value="1"/>
</dbReference>
<proteinExistence type="predicted"/>
<comment type="caution">
    <text evidence="3">The sequence shown here is derived from an EMBL/GenBank/DDBJ whole genome shotgun (WGS) entry which is preliminary data.</text>
</comment>
<dbReference type="PANTHER" id="PTHR30461:SF23">
    <property type="entry name" value="DNA RECOMBINASE-RELATED"/>
    <property type="match status" value="1"/>
</dbReference>
<dbReference type="InterPro" id="IPR009061">
    <property type="entry name" value="DNA-bd_dom_put_sf"/>
</dbReference>
<accession>A0A3S1AJL7</accession>
<reference evidence="3" key="2">
    <citation type="journal article" date="2019" name="Genome Biol. Evol.">
        <title>Day and night: Metabolic profiles and evolutionary relationships of six axenic non-marine cyanobacteria.</title>
        <authorList>
            <person name="Will S.E."/>
            <person name="Henke P."/>
            <person name="Boedeker C."/>
            <person name="Huang S."/>
            <person name="Brinkmann H."/>
            <person name="Rohde M."/>
            <person name="Jarek M."/>
            <person name="Friedl T."/>
            <person name="Seufert S."/>
            <person name="Schumacher M."/>
            <person name="Overmann J."/>
            <person name="Neumann-Schaal M."/>
            <person name="Petersen J."/>
        </authorList>
    </citation>
    <scope>NUCLEOTIDE SEQUENCE [LARGE SCALE GENOMIC DNA]</scope>
    <source>
        <strain evidence="3">PCC 7102</strain>
    </source>
</reference>
<dbReference type="InterPro" id="IPR025827">
    <property type="entry name" value="Zn_ribbon_recom_dom"/>
</dbReference>
<name>A0A3S1AJL7_9CYAN</name>
<dbReference type="InterPro" id="IPR006119">
    <property type="entry name" value="Resolv_N"/>
</dbReference>
<dbReference type="InterPro" id="IPR050639">
    <property type="entry name" value="SSR_resolvase"/>
</dbReference>
<protein>
    <recommendedName>
        <fullName evidence="5">Recombinase family protein</fullName>
    </recommendedName>
</protein>
<reference evidence="3" key="1">
    <citation type="submission" date="2018-12" db="EMBL/GenBank/DDBJ databases">
        <authorList>
            <person name="Will S."/>
            <person name="Neumann-Schaal M."/>
            <person name="Henke P."/>
        </authorList>
    </citation>
    <scope>NUCLEOTIDE SEQUENCE</scope>
    <source>
        <strain evidence="3">PCC 7102</strain>
    </source>
</reference>
<dbReference type="PROSITE" id="PS51736">
    <property type="entry name" value="RECOMBINASES_3"/>
    <property type="match status" value="1"/>
</dbReference>
<gene>
    <name evidence="3" type="ORF">DSM106972_062350</name>
</gene>
<evidence type="ECO:0008006" key="5">
    <source>
        <dbReference type="Google" id="ProtNLM"/>
    </source>
</evidence>
<dbReference type="InterPro" id="IPR038109">
    <property type="entry name" value="DNA_bind_recomb_sf"/>
</dbReference>
<organism evidence="3 4">
    <name type="scientific">Dulcicalothrix desertica PCC 7102</name>
    <dbReference type="NCBI Taxonomy" id="232991"/>
    <lineage>
        <taxon>Bacteria</taxon>
        <taxon>Bacillati</taxon>
        <taxon>Cyanobacteriota</taxon>
        <taxon>Cyanophyceae</taxon>
        <taxon>Nostocales</taxon>
        <taxon>Calotrichaceae</taxon>
        <taxon>Dulcicalothrix</taxon>
    </lineage>
</organism>
<dbReference type="InterPro" id="IPR011109">
    <property type="entry name" value="DNA_bind_recombinase_dom"/>
</dbReference>
<feature type="domain" description="Recombinase" evidence="2">
    <location>
        <begin position="171"/>
        <end position="316"/>
    </location>
</feature>
<feature type="domain" description="Resolvase/invertase-type recombinase catalytic" evidence="1">
    <location>
        <begin position="13"/>
        <end position="164"/>
    </location>
</feature>
<evidence type="ECO:0000259" key="2">
    <source>
        <dbReference type="PROSITE" id="PS51737"/>
    </source>
</evidence>
<keyword evidence="4" id="KW-1185">Reference proteome</keyword>
<dbReference type="Pfam" id="PF13408">
    <property type="entry name" value="Zn_ribbon_recom"/>
    <property type="match status" value="1"/>
</dbReference>
<dbReference type="Gene3D" id="3.90.1750.20">
    <property type="entry name" value="Putative Large Serine Recombinase, Chain B, Domain 2"/>
    <property type="match status" value="1"/>
</dbReference>
<dbReference type="EMBL" id="RSCL01000017">
    <property type="protein sequence ID" value="RUT02160.1"/>
    <property type="molecule type" value="Genomic_DNA"/>
</dbReference>
<dbReference type="GO" id="GO:0000150">
    <property type="term" value="F:DNA strand exchange activity"/>
    <property type="evidence" value="ECO:0007669"/>
    <property type="project" value="InterPro"/>
</dbReference>
<dbReference type="CDD" id="cd00338">
    <property type="entry name" value="Ser_Recombinase"/>
    <property type="match status" value="1"/>
</dbReference>
<dbReference type="PANTHER" id="PTHR30461">
    <property type="entry name" value="DNA-INVERTASE FROM LAMBDOID PROPHAGE"/>
    <property type="match status" value="1"/>
</dbReference>
<evidence type="ECO:0000313" key="4">
    <source>
        <dbReference type="Proteomes" id="UP000271624"/>
    </source>
</evidence>
<dbReference type="AlphaFoldDB" id="A0A3S1AJL7"/>
<evidence type="ECO:0000313" key="3">
    <source>
        <dbReference type="EMBL" id="RUT02160.1"/>
    </source>
</evidence>
<dbReference type="RefSeq" id="WP_127084433.1">
    <property type="nucleotide sequence ID" value="NZ_RSCL01000017.1"/>
</dbReference>
<sequence>MNSKIRTTHLERRAVVYLRQSTPNQIELHRESTERQYALADRALNLGWDKSQISVLDSDLGKSGQTTTGREDFHKLMAAVGLGEVGAVLALEASRFSRSQADWHKLLDICALTDTLVIDHDGIYDPNDFNDRVILGFKGTWSHTELHGMRLRLQGAKLNKAKKGELRCSPPTGYVYDPEGKLVLDPDEGVVAAIKLVFQKFHALGTAFKVMRYFCINQIPFPRRRWRPGHIGTLYWGPANLSRITAILRNPTYTGTYVYGRRRSLNVIENGQITKVKTQLLPQDEWKVVIHDAHEPYISWSEYLSNCEQLRRNNTGYISDGCQRTPREGFALLQGLVICGKCGRRMSPRYHGDGGKRVAYECTQARKQDGSVGVCWSVAGAAIDTAVEAHVLEALTLEQLNISLAVLRELEHQAHEADKTWQLRLERAHYEADRAFRQYDATEPENRLVARTLEKRWNEKLQQLTELEEAYNRAHQVERLELTLTQRQQILQLANDIPTIWHASSTTHQERKEMLGLLVKQVAITPIDAPKRSTRIQILWHTGAISELIATRPTTTEKYRTPNQVIQLIEELVPGRTDAEIALELNRRGLLNTTGQPFTRKGVAWLRWKYGLDKPLSAPMVAKSGISPEGYYSTSALASKLGVSIYTIHYWREKGIIQGFQEKDKSPWWYIVTPEVLETLREKIRRVPVKSE</sequence>
<dbReference type="Proteomes" id="UP000271624">
    <property type="component" value="Unassembled WGS sequence"/>
</dbReference>
<dbReference type="SUPFAM" id="SSF46955">
    <property type="entry name" value="Putative DNA-binding domain"/>
    <property type="match status" value="1"/>
</dbReference>